<evidence type="ECO:0000256" key="5">
    <source>
        <dbReference type="SAM" id="MobiDB-lite"/>
    </source>
</evidence>
<feature type="compositionally biased region" description="Polar residues" evidence="5">
    <location>
        <begin position="608"/>
        <end position="622"/>
    </location>
</feature>
<dbReference type="PANTHER" id="PTHR10751">
    <property type="entry name" value="GUANYLATE BINDING PROTEIN"/>
    <property type="match status" value="1"/>
</dbReference>
<sequence>MSPASTKPANNRPFAVPVVTLEEVKSSSLHSSKTKTSYKLNDTELMKILGRSDLVNKKVAVISIAGAFRKGKSYMLNFFVNYLESLSEGKDGVEWLTAETPLDKFHWRSGSKRDTSGIFLWSQPFILRDKHGDEIVLLLMDTQGTFDHKTTMNDLSTIFALSTLLSSVQIVNVSQQIQEDDLSNLRLFTEFAQLAQSSTQDENRHQVAPFQKLLFLIRDWPNSEEFDYGYEGGNEYLQNVLAIKPKQGKQLQKLRESIKASFESLEAFLMPHPGRRVANNNSDKVFGEVEPDFEEHLQSFVVSHFEEDILEAKTVQGEELSCGELMKLFRTYMKIFNSDKLPKVKTILEATAEVMNGVAETKAKNEYDSLMKEKITGAEPNLAVMEILHRFHTESVDAVMKVWENRPTMNSDISVQANRDNLRAYFEARYAEHKQAVEQNAKLAIENRRIEAERARFLEEDKLAKQKNKEEQERLARDRAEQEEKFRREREDIEKKRRIDEEKIRQQQLEQQREAERLRQEQQRIEAQRIEAQRIEAQRQQEQRRIEIAQAAAMRSHYSPSFSSTSIYYSPSPSPSHGSSNFRSSPSPSHGSSNFRSSPSPSHGSSNLRPEQYTTRAGNTFTRYRDQWGRFAKKE</sequence>
<feature type="domain" description="GB1/RHD3-type G" evidence="6">
    <location>
        <begin position="56"/>
        <end position="309"/>
    </location>
</feature>
<dbReference type="PROSITE" id="PS51715">
    <property type="entry name" value="G_GB1_RHD3"/>
    <property type="match status" value="1"/>
</dbReference>
<dbReference type="GO" id="GO:0003924">
    <property type="term" value="F:GTPase activity"/>
    <property type="evidence" value="ECO:0007669"/>
    <property type="project" value="InterPro"/>
</dbReference>
<evidence type="ECO:0000256" key="3">
    <source>
        <dbReference type="ARBA" id="ARBA00023134"/>
    </source>
</evidence>
<evidence type="ECO:0000256" key="4">
    <source>
        <dbReference type="PROSITE-ProRule" id="PRU01052"/>
    </source>
</evidence>
<feature type="compositionally biased region" description="Basic and acidic residues" evidence="5">
    <location>
        <begin position="623"/>
        <end position="635"/>
    </location>
</feature>
<evidence type="ECO:0000259" key="6">
    <source>
        <dbReference type="PROSITE" id="PS51715"/>
    </source>
</evidence>
<dbReference type="GO" id="GO:0005525">
    <property type="term" value="F:GTP binding"/>
    <property type="evidence" value="ECO:0007669"/>
    <property type="project" value="UniProtKB-KW"/>
</dbReference>
<protein>
    <submittedName>
        <fullName evidence="8">GB1/RHD3-type G domain-containing protein</fullName>
    </submittedName>
</protein>
<proteinExistence type="inferred from homology"/>
<dbReference type="InterPro" id="IPR030386">
    <property type="entry name" value="G_GB1_RHD3_dom"/>
</dbReference>
<name>A0AAF3EKP0_9BILA</name>
<evidence type="ECO:0000313" key="8">
    <source>
        <dbReference type="WBParaSite" id="MBELARI_LOCUS14566"/>
    </source>
</evidence>
<dbReference type="Gene3D" id="3.40.50.300">
    <property type="entry name" value="P-loop containing nucleotide triphosphate hydrolases"/>
    <property type="match status" value="1"/>
</dbReference>
<feature type="region of interest" description="Disordered" evidence="5">
    <location>
        <begin position="466"/>
        <end position="490"/>
    </location>
</feature>
<organism evidence="7 8">
    <name type="scientific">Mesorhabditis belari</name>
    <dbReference type="NCBI Taxonomy" id="2138241"/>
    <lineage>
        <taxon>Eukaryota</taxon>
        <taxon>Metazoa</taxon>
        <taxon>Ecdysozoa</taxon>
        <taxon>Nematoda</taxon>
        <taxon>Chromadorea</taxon>
        <taxon>Rhabditida</taxon>
        <taxon>Rhabditina</taxon>
        <taxon>Rhabditomorpha</taxon>
        <taxon>Rhabditoidea</taxon>
        <taxon>Rhabditidae</taxon>
        <taxon>Mesorhabditinae</taxon>
        <taxon>Mesorhabditis</taxon>
    </lineage>
</organism>
<evidence type="ECO:0000256" key="2">
    <source>
        <dbReference type="ARBA" id="ARBA00022801"/>
    </source>
</evidence>
<dbReference type="InterPro" id="IPR036543">
    <property type="entry name" value="Guanylate-bd_C_sf"/>
</dbReference>
<accession>A0AAF3EKP0</accession>
<evidence type="ECO:0000256" key="1">
    <source>
        <dbReference type="ARBA" id="ARBA00022741"/>
    </source>
</evidence>
<dbReference type="SUPFAM" id="SSF48340">
    <property type="entry name" value="Interferon-induced guanylate-binding protein 1 (GBP1), C-terminal domain"/>
    <property type="match status" value="1"/>
</dbReference>
<dbReference type="Proteomes" id="UP000887575">
    <property type="component" value="Unassembled WGS sequence"/>
</dbReference>
<evidence type="ECO:0000313" key="7">
    <source>
        <dbReference type="Proteomes" id="UP000887575"/>
    </source>
</evidence>
<reference evidence="8" key="1">
    <citation type="submission" date="2024-02" db="UniProtKB">
        <authorList>
            <consortium name="WormBaseParasite"/>
        </authorList>
    </citation>
    <scope>IDENTIFICATION</scope>
</reference>
<dbReference type="InterPro" id="IPR027417">
    <property type="entry name" value="P-loop_NTPase"/>
</dbReference>
<keyword evidence="7" id="KW-1185">Reference proteome</keyword>
<dbReference type="Pfam" id="PF02263">
    <property type="entry name" value="GBP"/>
    <property type="match status" value="1"/>
</dbReference>
<dbReference type="Gene3D" id="1.20.58.420">
    <property type="entry name" value="AHSP"/>
    <property type="match status" value="1"/>
</dbReference>
<keyword evidence="1" id="KW-0547">Nucleotide-binding</keyword>
<keyword evidence="3" id="KW-0342">GTP-binding</keyword>
<dbReference type="AlphaFoldDB" id="A0AAF3EKP0"/>
<feature type="compositionally biased region" description="Low complexity" evidence="5">
    <location>
        <begin position="555"/>
        <end position="607"/>
    </location>
</feature>
<dbReference type="CDD" id="cd01851">
    <property type="entry name" value="GBP"/>
    <property type="match status" value="1"/>
</dbReference>
<keyword evidence="2" id="KW-0378">Hydrolase</keyword>
<dbReference type="WBParaSite" id="MBELARI_LOCUS14566">
    <property type="protein sequence ID" value="MBELARI_LOCUS14566"/>
    <property type="gene ID" value="MBELARI_LOCUS14566"/>
</dbReference>
<dbReference type="SUPFAM" id="SSF52540">
    <property type="entry name" value="P-loop containing nucleoside triphosphate hydrolases"/>
    <property type="match status" value="1"/>
</dbReference>
<feature type="region of interest" description="Disordered" evidence="5">
    <location>
        <begin position="555"/>
        <end position="635"/>
    </location>
</feature>
<comment type="similarity">
    <text evidence="4">Belongs to the TRAFAC class dynamin-like GTPase superfamily. GB1/RHD3 GTPase family.</text>
</comment>
<dbReference type="InterPro" id="IPR015894">
    <property type="entry name" value="Guanylate-bd_N"/>
</dbReference>